<dbReference type="EMBL" id="KK119551">
    <property type="protein sequence ID" value="KFM75999.1"/>
    <property type="molecule type" value="Genomic_DNA"/>
</dbReference>
<evidence type="ECO:0000313" key="2">
    <source>
        <dbReference type="Proteomes" id="UP000054359"/>
    </source>
</evidence>
<sequence length="49" mass="5682">MEIALSGKMHSSGPVPRKKMINYNRTADIQKYRQVSALAEKHYEINFND</sequence>
<proteinExistence type="predicted"/>
<dbReference type="AlphaFoldDB" id="A0A087UF60"/>
<name>A0A087UF60_STEMI</name>
<dbReference type="Proteomes" id="UP000054359">
    <property type="component" value="Unassembled WGS sequence"/>
</dbReference>
<keyword evidence="2" id="KW-1185">Reference proteome</keyword>
<organism evidence="1 2">
    <name type="scientific">Stegodyphus mimosarum</name>
    <name type="common">African social velvet spider</name>
    <dbReference type="NCBI Taxonomy" id="407821"/>
    <lineage>
        <taxon>Eukaryota</taxon>
        <taxon>Metazoa</taxon>
        <taxon>Ecdysozoa</taxon>
        <taxon>Arthropoda</taxon>
        <taxon>Chelicerata</taxon>
        <taxon>Arachnida</taxon>
        <taxon>Araneae</taxon>
        <taxon>Araneomorphae</taxon>
        <taxon>Entelegynae</taxon>
        <taxon>Eresoidea</taxon>
        <taxon>Eresidae</taxon>
        <taxon>Stegodyphus</taxon>
    </lineage>
</organism>
<accession>A0A087UF60</accession>
<evidence type="ECO:0000313" key="1">
    <source>
        <dbReference type="EMBL" id="KFM75999.1"/>
    </source>
</evidence>
<reference evidence="1 2" key="1">
    <citation type="submission" date="2013-11" db="EMBL/GenBank/DDBJ databases">
        <title>Genome sequencing of Stegodyphus mimosarum.</title>
        <authorList>
            <person name="Bechsgaard J."/>
        </authorList>
    </citation>
    <scope>NUCLEOTIDE SEQUENCE [LARGE SCALE GENOMIC DNA]</scope>
</reference>
<gene>
    <name evidence="1" type="ORF">X975_14380</name>
</gene>
<protein>
    <submittedName>
        <fullName evidence="1">Uncharacterized protein</fullName>
    </submittedName>
</protein>
<feature type="non-terminal residue" evidence="1">
    <location>
        <position position="49"/>
    </location>
</feature>